<sequence>MFKKGLTFFTTSAIAAVTLASTHILAASSSHSSHSGHSDNTVSSYGYKGIEETRTSTFEIPLPKEEAFYLFTPIGEKNWVPPFNPAFYGGKEEPKRGRVFSTLLDGQFIVWQITDYDPENNEIAYSRFIPERDVTLLTVDVDQLSGQKSLATVTYYYTSTSEAGDEYVQKMAHNFDDYILEWKKAVDKYLESGR</sequence>
<gene>
    <name evidence="2" type="ORF">APB76_05680</name>
</gene>
<dbReference type="RefSeq" id="WP_049845922.1">
    <property type="nucleotide sequence ID" value="NZ_LLEI02000021.1"/>
</dbReference>
<protein>
    <recommendedName>
        <fullName evidence="4">SRPBCC family protein</fullName>
    </recommendedName>
</protein>
<dbReference type="EMBL" id="LLEI02000021">
    <property type="protein sequence ID" value="OAJ94772.1"/>
    <property type="molecule type" value="Genomic_DNA"/>
</dbReference>
<evidence type="ECO:0000313" key="3">
    <source>
        <dbReference type="Proteomes" id="UP000078406"/>
    </source>
</evidence>
<reference evidence="2 3" key="1">
    <citation type="journal article" date="2016" name="Syst. Appl. Microbiol.">
        <title>Vibrio bivalvicida sp. nov., a novel larval pathogen for bivalve molluscs reared in a hatchery.</title>
        <authorList>
            <person name="Dubert J."/>
            <person name="Romalde J.L."/>
            <person name="Prado S."/>
            <person name="Barja J.L."/>
        </authorList>
    </citation>
    <scope>NUCLEOTIDE SEQUENCE [LARGE SCALE GENOMIC DNA]</scope>
    <source>
        <strain evidence="2 3">605</strain>
    </source>
</reference>
<comment type="caution">
    <text evidence="2">The sequence shown here is derived from an EMBL/GenBank/DDBJ whole genome shotgun (WGS) entry which is preliminary data.</text>
</comment>
<evidence type="ECO:0000256" key="1">
    <source>
        <dbReference type="SAM" id="SignalP"/>
    </source>
</evidence>
<evidence type="ECO:0008006" key="4">
    <source>
        <dbReference type="Google" id="ProtNLM"/>
    </source>
</evidence>
<dbReference type="SUPFAM" id="SSF55961">
    <property type="entry name" value="Bet v1-like"/>
    <property type="match status" value="1"/>
</dbReference>
<proteinExistence type="predicted"/>
<accession>A0A177Y1M6</accession>
<organism evidence="2 3">
    <name type="scientific">Vibrio bivalvicida</name>
    <dbReference type="NCBI Taxonomy" id="1276888"/>
    <lineage>
        <taxon>Bacteria</taxon>
        <taxon>Pseudomonadati</taxon>
        <taxon>Pseudomonadota</taxon>
        <taxon>Gammaproteobacteria</taxon>
        <taxon>Vibrionales</taxon>
        <taxon>Vibrionaceae</taxon>
        <taxon>Vibrio</taxon>
        <taxon>Vibrio oreintalis group</taxon>
    </lineage>
</organism>
<dbReference type="AlphaFoldDB" id="A0A177Y1M6"/>
<dbReference type="Proteomes" id="UP000078406">
    <property type="component" value="Unassembled WGS sequence"/>
</dbReference>
<feature type="chain" id="PRO_5008079326" description="SRPBCC family protein" evidence="1">
    <location>
        <begin position="27"/>
        <end position="194"/>
    </location>
</feature>
<name>A0A177Y1M6_9VIBR</name>
<evidence type="ECO:0000313" key="2">
    <source>
        <dbReference type="EMBL" id="OAJ94772.1"/>
    </source>
</evidence>
<keyword evidence="1" id="KW-0732">Signal</keyword>
<feature type="signal peptide" evidence="1">
    <location>
        <begin position="1"/>
        <end position="26"/>
    </location>
</feature>